<gene>
    <name evidence="1" type="ORF">A3I39_00855</name>
</gene>
<dbReference type="AlphaFoldDB" id="A0A1F8H707"/>
<accession>A0A1F8H707</accession>
<dbReference type="EMBL" id="MGKW01000032">
    <property type="protein sequence ID" value="OGN33351.1"/>
    <property type="molecule type" value="Genomic_DNA"/>
</dbReference>
<proteinExistence type="predicted"/>
<organism evidence="1 2">
    <name type="scientific">Candidatus Yanofskybacteria bacterium RIFCSPLOWO2_02_FULL_47_9b</name>
    <dbReference type="NCBI Taxonomy" id="1802708"/>
    <lineage>
        <taxon>Bacteria</taxon>
        <taxon>Candidatus Yanofskyibacteriota</taxon>
    </lineage>
</organism>
<evidence type="ECO:0000313" key="1">
    <source>
        <dbReference type="EMBL" id="OGN33351.1"/>
    </source>
</evidence>
<sequence>MKKEIIRGILLTIFTFAVVLWTVVSVSAYLRTSNKLETPAVVLKQPPVQPDTNAPNATSTLISKNPQGSYSLYLHRAAYGSYGDKIVLRAVNLITKRETVVADFGVEHQYDTKIDPNTIVVNWLDELKFHYDSYDIELIDPKSLQEYFKNHEPRQSTDKYDLYTTQDNYLIIRVKKTGEIHLLDFENYRNLVTPKSDPYGVEAAPEWYDLIGADIIDSIDTLEVHIYDPINYQAQNESSIVVWSNIDGSNMREVYYEGGRNTGEPLSVSPSGKYFFSTSFWHMSIAETAYSVDVVSIASTTESIDLLGIIGRGIELTMPTTRRTVGASWQRDSVLEFVVDYTPPESTQLIYRTETWQVDLDTRKATMIKSQDFPGGKDMTAG</sequence>
<reference evidence="1 2" key="1">
    <citation type="journal article" date="2016" name="Nat. Commun.">
        <title>Thousands of microbial genomes shed light on interconnected biogeochemical processes in an aquifer system.</title>
        <authorList>
            <person name="Anantharaman K."/>
            <person name="Brown C.T."/>
            <person name="Hug L.A."/>
            <person name="Sharon I."/>
            <person name="Castelle C.J."/>
            <person name="Probst A.J."/>
            <person name="Thomas B.C."/>
            <person name="Singh A."/>
            <person name="Wilkins M.J."/>
            <person name="Karaoz U."/>
            <person name="Brodie E.L."/>
            <person name="Williams K.H."/>
            <person name="Hubbard S.S."/>
            <person name="Banfield J.F."/>
        </authorList>
    </citation>
    <scope>NUCLEOTIDE SEQUENCE [LARGE SCALE GENOMIC DNA]</scope>
</reference>
<dbReference type="Proteomes" id="UP000178155">
    <property type="component" value="Unassembled WGS sequence"/>
</dbReference>
<name>A0A1F8H707_9BACT</name>
<comment type="caution">
    <text evidence="1">The sequence shown here is derived from an EMBL/GenBank/DDBJ whole genome shotgun (WGS) entry which is preliminary data.</text>
</comment>
<protein>
    <submittedName>
        <fullName evidence="1">Uncharacterized protein</fullName>
    </submittedName>
</protein>
<evidence type="ECO:0000313" key="2">
    <source>
        <dbReference type="Proteomes" id="UP000178155"/>
    </source>
</evidence>